<evidence type="ECO:0000256" key="6">
    <source>
        <dbReference type="ARBA" id="ARBA00022840"/>
    </source>
</evidence>
<sequence>MEEIDKESKKPHRVRHSGRKAEKKKAKNPHVQELSDKQRNPKAFAITSAVRAERNFRRTQDLKRKKEHIPVVNRTPLEPPPIIVAIVGPPKVGKSLVLKCLIKSYTRQPLVSIKGPVTVVSGKKRRITFIESNNDINSMIDIAKVADLVLLLIDASFGFEMEIFEFLNICQVHGMPKIMGVLTHLDVIKKTKKVQKTKKLLKHRFWKEVYPGAKLFYLSNFQNGAYLRNEIKNLARFISVMKFRPLTWQSTHSYVLADRMEDMTPPDQIQRNSKVDRNVCLYGYMRGIPMNKNCFVHIPGCGDFPLSDISFLPDPCPLPDQIKKRSLTDKERSVYAPFSGVGGIVYDKDAIYVDIPSTRPSNKNKPEIEMISNLLQTKVTMETKLAHSKIQIFSGAEPVTAEDLEEPMEEDNIVEKPGERIFETVIDKTDGRKRRKVIFEKNSADEIETISKKLKKNSDSSGIEFDEEYDFDDVDEDELLRRNNISSTLLRSEERCNIEETPGIYKSILSDKDKELKDKISGALSILESKTMDDSEGWSDCSSDSGDEENEEETEKLSVPWEKVGDQFSQSEDISGESDADDEDDDELMDTDLNWKSNLAEKAAKAFIERQSDKSNLYKLVYGGLVTQEKSDDDASDGEDETIGGLFRAVKREQQTASLKKDTLDMLDCSKYDNSQIRDWSLESNIESIRDCFVTGKWEHGEDAEELLKLDDLSESEEEIYGDYEDYETGEKFVAQPKANKKKPDEPNKEELLDKKRKLKEKFDAEYDKKGDDDEDTYFDDLKSEANKQAELNRTMFEGIDDSVRVEIEGFRAGMYVRMEIKNMPCEFVDNFDPTYPLIMGSIQPGEQNIGFIKVRIKKHRWYSRILKNGDPLVISMGWRRFQTIGVFSKQEDNMRHRMLKYTPQYVACMCHFWGPLTKAGTGFLTLLNSANPEQVEPGFRITATGAVVDTNQSTVVFKKLKLIGEPIKIFKKTAFIGGMFTSALEVAKFEGAKIKTVSGVRGQIKKPIQQPQGAFRATFEDKILMSDIVFCRTWYKIDVPQFYTTVTTLLLPINEKNKWLGMKTLGQLKREKGVRNAAQEDSMYTEIKREKKRPRPLVIPRAVERDLPYKLKTKNKLPRTKNPGPFMKQVKKVVIRDEYESKVASLMKKLKVNYEDKLSKNRHELHHRMIQFRKQKRVEKNKKMKKHKELKKSVYRTLGKMEANKEKMKTKKSKKKND</sequence>
<evidence type="ECO:0000256" key="1">
    <source>
        <dbReference type="ARBA" id="ARBA00004604"/>
    </source>
</evidence>
<dbReference type="InterPro" id="IPR027417">
    <property type="entry name" value="P-loop_NTPase"/>
</dbReference>
<feature type="region of interest" description="Disordered" evidence="11">
    <location>
        <begin position="736"/>
        <end position="755"/>
    </location>
</feature>
<comment type="catalytic activity">
    <reaction evidence="9">
        <text>GTP + H2O = GDP + phosphate + H(+)</text>
        <dbReference type="Rhea" id="RHEA:19669"/>
        <dbReference type="ChEBI" id="CHEBI:15377"/>
        <dbReference type="ChEBI" id="CHEBI:15378"/>
        <dbReference type="ChEBI" id="CHEBI:37565"/>
        <dbReference type="ChEBI" id="CHEBI:43474"/>
        <dbReference type="ChEBI" id="CHEBI:58189"/>
    </reaction>
    <physiologicalReaction direction="left-to-right" evidence="9">
        <dbReference type="Rhea" id="RHEA:19670"/>
    </physiologicalReaction>
</comment>
<dbReference type="AlphaFoldDB" id="A0A9P0ECI3"/>
<reference evidence="13" key="1">
    <citation type="submission" date="2022-01" db="EMBL/GenBank/DDBJ databases">
        <authorList>
            <person name="King R."/>
        </authorList>
    </citation>
    <scope>NUCLEOTIDE SEQUENCE</scope>
</reference>
<evidence type="ECO:0000256" key="10">
    <source>
        <dbReference type="ARBA" id="ARBA00061391"/>
    </source>
</evidence>
<keyword evidence="2" id="KW-0690">Ribosome biogenesis</keyword>
<evidence type="ECO:0000256" key="2">
    <source>
        <dbReference type="ARBA" id="ARBA00022517"/>
    </source>
</evidence>
<feature type="domain" description="Bms1-type G" evidence="12">
    <location>
        <begin position="79"/>
        <end position="244"/>
    </location>
</feature>
<dbReference type="InterPro" id="IPR039761">
    <property type="entry name" value="Bms1/Tsr1"/>
</dbReference>
<dbReference type="GO" id="GO:0005524">
    <property type="term" value="F:ATP binding"/>
    <property type="evidence" value="ECO:0007669"/>
    <property type="project" value="UniProtKB-KW"/>
</dbReference>
<dbReference type="OrthoDB" id="10260897at2759"/>
<comment type="subcellular location">
    <subcellularLocation>
        <location evidence="1">Nucleus</location>
        <location evidence="1">Nucleolus</location>
    </subcellularLocation>
</comment>
<evidence type="ECO:0000256" key="11">
    <source>
        <dbReference type="SAM" id="MobiDB-lite"/>
    </source>
</evidence>
<feature type="region of interest" description="Disordered" evidence="11">
    <location>
        <begin position="533"/>
        <end position="589"/>
    </location>
</feature>
<dbReference type="SUPFAM" id="SSF52540">
    <property type="entry name" value="P-loop containing nucleoside triphosphate hydrolases"/>
    <property type="match status" value="1"/>
</dbReference>
<evidence type="ECO:0000256" key="8">
    <source>
        <dbReference type="ARBA" id="ARBA00023242"/>
    </source>
</evidence>
<feature type="compositionally biased region" description="Basic residues" evidence="11">
    <location>
        <begin position="9"/>
        <end position="28"/>
    </location>
</feature>
<keyword evidence="3" id="KW-0597">Phosphoprotein</keyword>
<protein>
    <recommendedName>
        <fullName evidence="12">Bms1-type G domain-containing protein</fullName>
    </recommendedName>
</protein>
<dbReference type="InterPro" id="IPR007034">
    <property type="entry name" value="BMS1_TSR1_C"/>
</dbReference>
<name>A0A9P0ECI3_NEZVI</name>
<feature type="region of interest" description="Disordered" evidence="11">
    <location>
        <begin position="1197"/>
        <end position="1219"/>
    </location>
</feature>
<evidence type="ECO:0000256" key="7">
    <source>
        <dbReference type="ARBA" id="ARBA00023134"/>
    </source>
</evidence>
<dbReference type="GO" id="GO:0003924">
    <property type="term" value="F:GTPase activity"/>
    <property type="evidence" value="ECO:0007669"/>
    <property type="project" value="TreeGrafter"/>
</dbReference>
<dbReference type="GO" id="GO:0005525">
    <property type="term" value="F:GTP binding"/>
    <property type="evidence" value="ECO:0007669"/>
    <property type="project" value="UniProtKB-KW"/>
</dbReference>
<dbReference type="InterPro" id="IPR030387">
    <property type="entry name" value="G_Bms1/Tsr1_dom"/>
</dbReference>
<comment type="similarity">
    <text evidence="10">Belongs to the TRAFAC class translation factor GTPase superfamily. Bms1-like GTPase family. BMS1 subfamily.</text>
</comment>
<keyword evidence="8" id="KW-0539">Nucleus</keyword>
<evidence type="ECO:0000313" key="14">
    <source>
        <dbReference type="Proteomes" id="UP001152798"/>
    </source>
</evidence>
<dbReference type="GO" id="GO:0000479">
    <property type="term" value="P:endonucleolytic cleavage of tricistronic rRNA transcript (SSU-rRNA, 5.8S rRNA, LSU-rRNA)"/>
    <property type="evidence" value="ECO:0007669"/>
    <property type="project" value="TreeGrafter"/>
</dbReference>
<dbReference type="CDD" id="cd01882">
    <property type="entry name" value="BMS1"/>
    <property type="match status" value="1"/>
</dbReference>
<dbReference type="SMART" id="SM00785">
    <property type="entry name" value="AARP2CN"/>
    <property type="match status" value="1"/>
</dbReference>
<evidence type="ECO:0000256" key="4">
    <source>
        <dbReference type="ARBA" id="ARBA00022741"/>
    </source>
</evidence>
<organism evidence="13 14">
    <name type="scientific">Nezara viridula</name>
    <name type="common">Southern green stink bug</name>
    <name type="synonym">Cimex viridulus</name>
    <dbReference type="NCBI Taxonomy" id="85310"/>
    <lineage>
        <taxon>Eukaryota</taxon>
        <taxon>Metazoa</taxon>
        <taxon>Ecdysozoa</taxon>
        <taxon>Arthropoda</taxon>
        <taxon>Hexapoda</taxon>
        <taxon>Insecta</taxon>
        <taxon>Pterygota</taxon>
        <taxon>Neoptera</taxon>
        <taxon>Paraneoptera</taxon>
        <taxon>Hemiptera</taxon>
        <taxon>Heteroptera</taxon>
        <taxon>Panheteroptera</taxon>
        <taxon>Pentatomomorpha</taxon>
        <taxon>Pentatomoidea</taxon>
        <taxon>Pentatomidae</taxon>
        <taxon>Pentatominae</taxon>
        <taxon>Nezara</taxon>
    </lineage>
</organism>
<dbReference type="GO" id="GO:0034511">
    <property type="term" value="F:U3 snoRNA binding"/>
    <property type="evidence" value="ECO:0007669"/>
    <property type="project" value="TreeGrafter"/>
</dbReference>
<keyword evidence="4" id="KW-0547">Nucleotide-binding</keyword>
<dbReference type="Pfam" id="PF04950">
    <property type="entry name" value="RIBIOP_C"/>
    <property type="match status" value="1"/>
</dbReference>
<dbReference type="Pfam" id="PF08142">
    <property type="entry name" value="AARP2CN"/>
    <property type="match status" value="1"/>
</dbReference>
<dbReference type="InterPro" id="IPR012948">
    <property type="entry name" value="AARP2CN"/>
</dbReference>
<dbReference type="GO" id="GO:0032040">
    <property type="term" value="C:small-subunit processome"/>
    <property type="evidence" value="ECO:0007669"/>
    <property type="project" value="UniProtKB-ARBA"/>
</dbReference>
<dbReference type="InterPro" id="IPR037875">
    <property type="entry name" value="Bms1_N"/>
</dbReference>
<dbReference type="EMBL" id="OV725077">
    <property type="protein sequence ID" value="CAH1392434.1"/>
    <property type="molecule type" value="Genomic_DNA"/>
</dbReference>
<dbReference type="GO" id="GO:0030686">
    <property type="term" value="C:90S preribosome"/>
    <property type="evidence" value="ECO:0007669"/>
    <property type="project" value="TreeGrafter"/>
</dbReference>
<feature type="compositionally biased region" description="Basic and acidic residues" evidence="11">
    <location>
        <begin position="742"/>
        <end position="754"/>
    </location>
</feature>
<dbReference type="PANTHER" id="PTHR12858">
    <property type="entry name" value="RIBOSOME BIOGENESIS PROTEIN"/>
    <property type="match status" value="1"/>
</dbReference>
<keyword evidence="6" id="KW-0067">ATP-binding</keyword>
<evidence type="ECO:0000313" key="13">
    <source>
        <dbReference type="EMBL" id="CAH1392434.1"/>
    </source>
</evidence>
<evidence type="ECO:0000259" key="12">
    <source>
        <dbReference type="PROSITE" id="PS51714"/>
    </source>
</evidence>
<evidence type="ECO:0000256" key="3">
    <source>
        <dbReference type="ARBA" id="ARBA00022553"/>
    </source>
</evidence>
<evidence type="ECO:0000256" key="5">
    <source>
        <dbReference type="ARBA" id="ARBA00022801"/>
    </source>
</evidence>
<feature type="compositionally biased region" description="Acidic residues" evidence="11">
    <location>
        <begin position="574"/>
        <end position="589"/>
    </location>
</feature>
<keyword evidence="14" id="KW-1185">Reference proteome</keyword>
<accession>A0A9P0ECI3</accession>
<keyword evidence="5" id="KW-0378">Hydrolase</keyword>
<evidence type="ECO:0000256" key="9">
    <source>
        <dbReference type="ARBA" id="ARBA00049117"/>
    </source>
</evidence>
<dbReference type="PANTHER" id="PTHR12858:SF2">
    <property type="entry name" value="RIBOSOME BIOGENESIS PROTEIN BMS1 HOMOLOG"/>
    <property type="match status" value="1"/>
</dbReference>
<dbReference type="Gene3D" id="3.40.50.300">
    <property type="entry name" value="P-loop containing nucleotide triphosphate hydrolases"/>
    <property type="match status" value="1"/>
</dbReference>
<dbReference type="Pfam" id="PF22298">
    <property type="entry name" value="Tsr1_G-like"/>
    <property type="match status" value="1"/>
</dbReference>
<dbReference type="GO" id="GO:0000462">
    <property type="term" value="P:maturation of SSU-rRNA from tricistronic rRNA transcript (SSU-rRNA, 5.8S rRNA, LSU-rRNA)"/>
    <property type="evidence" value="ECO:0007669"/>
    <property type="project" value="TreeGrafter"/>
</dbReference>
<dbReference type="PROSITE" id="PS51714">
    <property type="entry name" value="G_BMS1"/>
    <property type="match status" value="1"/>
</dbReference>
<feature type="region of interest" description="Disordered" evidence="11">
    <location>
        <begin position="1"/>
        <end position="43"/>
    </location>
</feature>
<proteinExistence type="inferred from homology"/>
<dbReference type="FunFam" id="3.40.50.300:FF:000105">
    <property type="entry name" value="BMS1 ribosome biogenesis factor"/>
    <property type="match status" value="1"/>
</dbReference>
<dbReference type="SMART" id="SM01362">
    <property type="entry name" value="DUF663"/>
    <property type="match status" value="1"/>
</dbReference>
<keyword evidence="7" id="KW-0342">GTP-binding</keyword>
<gene>
    <name evidence="13" type="ORF">NEZAVI_LOCUS3248</name>
</gene>
<dbReference type="GO" id="GO:0005654">
    <property type="term" value="C:nucleoplasm"/>
    <property type="evidence" value="ECO:0007669"/>
    <property type="project" value="UniProtKB-ARBA"/>
</dbReference>
<feature type="compositionally biased region" description="Basic residues" evidence="11">
    <location>
        <begin position="1209"/>
        <end position="1219"/>
    </location>
</feature>
<feature type="compositionally biased region" description="Acidic residues" evidence="11">
    <location>
        <begin position="545"/>
        <end position="554"/>
    </location>
</feature>
<dbReference type="Proteomes" id="UP001152798">
    <property type="component" value="Chromosome 1"/>
</dbReference>